<evidence type="ECO:0000313" key="1">
    <source>
        <dbReference type="EMBL" id="KAJ1107165.1"/>
    </source>
</evidence>
<dbReference type="AlphaFoldDB" id="A0AAV7N3C5"/>
<dbReference type="Proteomes" id="UP001066276">
    <property type="component" value="Chromosome 9"/>
</dbReference>
<comment type="caution">
    <text evidence="1">The sequence shown here is derived from an EMBL/GenBank/DDBJ whole genome shotgun (WGS) entry which is preliminary data.</text>
</comment>
<organism evidence="1 2">
    <name type="scientific">Pleurodeles waltl</name>
    <name type="common">Iberian ribbed newt</name>
    <dbReference type="NCBI Taxonomy" id="8319"/>
    <lineage>
        <taxon>Eukaryota</taxon>
        <taxon>Metazoa</taxon>
        <taxon>Chordata</taxon>
        <taxon>Craniata</taxon>
        <taxon>Vertebrata</taxon>
        <taxon>Euteleostomi</taxon>
        <taxon>Amphibia</taxon>
        <taxon>Batrachia</taxon>
        <taxon>Caudata</taxon>
        <taxon>Salamandroidea</taxon>
        <taxon>Salamandridae</taxon>
        <taxon>Pleurodelinae</taxon>
        <taxon>Pleurodeles</taxon>
    </lineage>
</organism>
<proteinExistence type="predicted"/>
<dbReference type="EMBL" id="JANPWB010000013">
    <property type="protein sequence ID" value="KAJ1107165.1"/>
    <property type="molecule type" value="Genomic_DNA"/>
</dbReference>
<name>A0AAV7N3C5_PLEWA</name>
<keyword evidence="2" id="KW-1185">Reference proteome</keyword>
<protein>
    <submittedName>
        <fullName evidence="1">Uncharacterized protein</fullName>
    </submittedName>
</protein>
<sequence>MSAPPLFIRSSPAVRRLRLLELPSFGPCRPASTFTRVLGRPQVRRGFWLQVPPNQAALPHVAPLSLAADQNFSGAGSVPHAQGQARSLRSVCYDLNRQASLPPLDQARVAILRSVRSPGGRGRQRSTRLICRRLLCSVVRVLPFGVYVYSSSR</sequence>
<evidence type="ECO:0000313" key="2">
    <source>
        <dbReference type="Proteomes" id="UP001066276"/>
    </source>
</evidence>
<gene>
    <name evidence="1" type="ORF">NDU88_004558</name>
</gene>
<reference evidence="1" key="1">
    <citation type="journal article" date="2022" name="bioRxiv">
        <title>Sequencing and chromosome-scale assembly of the giantPleurodeles waltlgenome.</title>
        <authorList>
            <person name="Brown T."/>
            <person name="Elewa A."/>
            <person name="Iarovenko S."/>
            <person name="Subramanian E."/>
            <person name="Araus A.J."/>
            <person name="Petzold A."/>
            <person name="Susuki M."/>
            <person name="Suzuki K.-i.T."/>
            <person name="Hayashi T."/>
            <person name="Toyoda A."/>
            <person name="Oliveira C."/>
            <person name="Osipova E."/>
            <person name="Leigh N.D."/>
            <person name="Simon A."/>
            <person name="Yun M.H."/>
        </authorList>
    </citation>
    <scope>NUCLEOTIDE SEQUENCE</scope>
    <source>
        <strain evidence="1">20211129_DDA</strain>
        <tissue evidence="1">Liver</tissue>
    </source>
</reference>
<accession>A0AAV7N3C5</accession>